<sequence>MKFLFDENLSPALVRQASARGYAAESAAHNGLCSKPDWLVFQSAFENDQIIVTANVEDYLFLARSAEVHPGVIIFRNGQWRVEQQLILLDSIFDYLENNLQINFINKVLEISSFSPAEWLLIDIPTP</sequence>
<accession>A0ACD5A317</accession>
<evidence type="ECO:0000313" key="2">
    <source>
        <dbReference type="Proteomes" id="UP000267249"/>
    </source>
</evidence>
<evidence type="ECO:0000313" key="1">
    <source>
        <dbReference type="EMBL" id="WVS92253.1"/>
    </source>
</evidence>
<reference evidence="1" key="1">
    <citation type="submission" date="2024-01" db="EMBL/GenBank/DDBJ databases">
        <title>De novo genome assembly and pan-genome analysis of the fast-growing Indian isolates of Synechococcus elongatus: Potential chassis for bioproduction.</title>
        <authorList>
            <person name="Jain V.S."/>
            <person name="Schubert M.G."/>
            <person name="Pritam P."/>
            <person name="Sarnaik A.P."/>
            <person name="Jaiswal D."/>
            <person name="Church G.M."/>
            <person name="Wangikar P."/>
        </authorList>
    </citation>
    <scope>NUCLEOTIDE SEQUENCE</scope>
    <source>
        <strain evidence="1">PCC 11801</strain>
    </source>
</reference>
<protein>
    <submittedName>
        <fullName evidence="1">DUF5615 family PIN-like protein</fullName>
    </submittedName>
</protein>
<name>A0ACD5A317_SYNEL</name>
<geneLocation type="plasmid" evidence="1 2">
    <name>p11801_3</name>
</geneLocation>
<keyword evidence="1" id="KW-0614">Plasmid</keyword>
<dbReference type="Proteomes" id="UP000267249">
    <property type="component" value="Plasmid p11801_3"/>
</dbReference>
<organism evidence="1 2">
    <name type="scientific">Synechococcus elongatus PCC 11801</name>
    <dbReference type="NCBI Taxonomy" id="2219813"/>
    <lineage>
        <taxon>Bacteria</taxon>
        <taxon>Bacillati</taxon>
        <taxon>Cyanobacteriota</taxon>
        <taxon>Cyanophyceae</taxon>
        <taxon>Synechococcales</taxon>
        <taxon>Synechococcaceae</taxon>
        <taxon>Synechococcus</taxon>
    </lineage>
</organism>
<gene>
    <name evidence="1" type="ORF">DOP62_14275</name>
</gene>
<proteinExistence type="predicted"/>
<dbReference type="EMBL" id="CP143530">
    <property type="protein sequence ID" value="WVS92253.1"/>
    <property type="molecule type" value="Genomic_DNA"/>
</dbReference>